<protein>
    <submittedName>
        <fullName evidence="1">Uncharacterized protein</fullName>
    </submittedName>
</protein>
<comment type="caution">
    <text evidence="1">The sequence shown here is derived from an EMBL/GenBank/DDBJ whole genome shotgun (WGS) entry which is preliminary data.</text>
</comment>
<reference evidence="1 2" key="1">
    <citation type="journal article" date="2024" name="Commun. Biol.">
        <title>Comparative genomic analysis of thermophilic fungi reveals convergent evolutionary adaptations and gene losses.</title>
        <authorList>
            <person name="Steindorff A.S."/>
            <person name="Aguilar-Pontes M.V."/>
            <person name="Robinson A.J."/>
            <person name="Andreopoulos B."/>
            <person name="LaButti K."/>
            <person name="Kuo A."/>
            <person name="Mondo S."/>
            <person name="Riley R."/>
            <person name="Otillar R."/>
            <person name="Haridas S."/>
            <person name="Lipzen A."/>
            <person name="Grimwood J."/>
            <person name="Schmutz J."/>
            <person name="Clum A."/>
            <person name="Reid I.D."/>
            <person name="Moisan M.C."/>
            <person name="Butler G."/>
            <person name="Nguyen T.T.M."/>
            <person name="Dewar K."/>
            <person name="Conant G."/>
            <person name="Drula E."/>
            <person name="Henrissat B."/>
            <person name="Hansel C."/>
            <person name="Singer S."/>
            <person name="Hutchinson M.I."/>
            <person name="de Vries R.P."/>
            <person name="Natvig D.O."/>
            <person name="Powell A.J."/>
            <person name="Tsang A."/>
            <person name="Grigoriev I.V."/>
        </authorList>
    </citation>
    <scope>NUCLEOTIDE SEQUENCE [LARGE SCALE GENOMIC DNA]</scope>
    <source>
        <strain evidence="1 2">ATCC 24622</strain>
    </source>
</reference>
<sequence>MYGRFHESVFYSFLLQASSKSYSHRHPFAKAWVDVGFARWVQPEIPTAEKGHIHYNSSLAQSQQALGFVMVAHGRRRLRTLVASRGWETPKHAT</sequence>
<keyword evidence="2" id="KW-1185">Reference proteome</keyword>
<proteinExistence type="predicted"/>
<dbReference type="Proteomes" id="UP001586593">
    <property type="component" value="Unassembled WGS sequence"/>
</dbReference>
<organism evidence="1 2">
    <name type="scientific">Phialemonium thermophilum</name>
    <dbReference type="NCBI Taxonomy" id="223376"/>
    <lineage>
        <taxon>Eukaryota</taxon>
        <taxon>Fungi</taxon>
        <taxon>Dikarya</taxon>
        <taxon>Ascomycota</taxon>
        <taxon>Pezizomycotina</taxon>
        <taxon>Sordariomycetes</taxon>
        <taxon>Sordariomycetidae</taxon>
        <taxon>Cephalothecales</taxon>
        <taxon>Cephalothecaceae</taxon>
        <taxon>Phialemonium</taxon>
    </lineage>
</organism>
<evidence type="ECO:0000313" key="2">
    <source>
        <dbReference type="Proteomes" id="UP001586593"/>
    </source>
</evidence>
<accession>A0ABR3XHB9</accession>
<name>A0ABR3XHB9_9PEZI</name>
<evidence type="ECO:0000313" key="1">
    <source>
        <dbReference type="EMBL" id="KAL1875328.1"/>
    </source>
</evidence>
<gene>
    <name evidence="1" type="ORF">VTK73DRAFT_10112</name>
</gene>
<dbReference type="EMBL" id="JAZHXJ010000092">
    <property type="protein sequence ID" value="KAL1875328.1"/>
    <property type="molecule type" value="Genomic_DNA"/>
</dbReference>